<sequence length="204" mass="22213">MAQQTLPQMRRGRPREFDADAAVERAMDVFWSCGYHGTSLPDLLEATNLSRGSLYAAFGDKHGLFLRALDRYIDDALARLEIELDPGKNALAGLRTCLTGYVDRTSGAAGKRGCLVVATAMELAAHDTEVEQRIRRFFLRMETRLTEALASAQAAGELADGVEPATAARVLLSLLEGMRVVGKTGPDRTMSQAVVQALIDRFAK</sequence>
<keyword evidence="7" id="KW-1185">Reference proteome</keyword>
<dbReference type="InterPro" id="IPR011075">
    <property type="entry name" value="TetR_C"/>
</dbReference>
<protein>
    <submittedName>
        <fullName evidence="6">TetR family transcriptional regulator</fullName>
    </submittedName>
</protein>
<dbReference type="InterPro" id="IPR036271">
    <property type="entry name" value="Tet_transcr_reg_TetR-rel_C_sf"/>
</dbReference>
<dbReference type="EMBL" id="PIUM01000009">
    <property type="protein sequence ID" value="PKU24643.1"/>
    <property type="molecule type" value="Genomic_DNA"/>
</dbReference>
<dbReference type="Gene3D" id="1.10.10.60">
    <property type="entry name" value="Homeodomain-like"/>
    <property type="match status" value="1"/>
</dbReference>
<keyword evidence="1" id="KW-0805">Transcription regulation</keyword>
<keyword evidence="2 4" id="KW-0238">DNA-binding</keyword>
<dbReference type="AlphaFoldDB" id="A0A2N3PW52"/>
<dbReference type="PROSITE" id="PS01081">
    <property type="entry name" value="HTH_TETR_1"/>
    <property type="match status" value="1"/>
</dbReference>
<dbReference type="OrthoDB" id="9795242at2"/>
<dbReference type="PANTHER" id="PTHR47506:SF10">
    <property type="entry name" value="TRANSCRIPTIONAL REGULATORY PROTEIN"/>
    <property type="match status" value="1"/>
</dbReference>
<evidence type="ECO:0000313" key="7">
    <source>
        <dbReference type="Proteomes" id="UP000233293"/>
    </source>
</evidence>
<dbReference type="Gene3D" id="1.10.357.10">
    <property type="entry name" value="Tetracycline Repressor, domain 2"/>
    <property type="match status" value="1"/>
</dbReference>
<dbReference type="InterPro" id="IPR001647">
    <property type="entry name" value="HTH_TetR"/>
</dbReference>
<dbReference type="SUPFAM" id="SSF46689">
    <property type="entry name" value="Homeodomain-like"/>
    <property type="match status" value="1"/>
</dbReference>
<dbReference type="Pfam" id="PF00440">
    <property type="entry name" value="TetR_N"/>
    <property type="match status" value="1"/>
</dbReference>
<comment type="caution">
    <text evidence="6">The sequence shown here is derived from an EMBL/GenBank/DDBJ whole genome shotgun (WGS) entry which is preliminary data.</text>
</comment>
<evidence type="ECO:0000259" key="5">
    <source>
        <dbReference type="PROSITE" id="PS50977"/>
    </source>
</evidence>
<dbReference type="GO" id="GO:0003677">
    <property type="term" value="F:DNA binding"/>
    <property type="evidence" value="ECO:0007669"/>
    <property type="project" value="UniProtKB-UniRule"/>
</dbReference>
<accession>A0A2N3PW52</accession>
<dbReference type="Proteomes" id="UP000233293">
    <property type="component" value="Unassembled WGS sequence"/>
</dbReference>
<dbReference type="RefSeq" id="WP_101250436.1">
    <property type="nucleotide sequence ID" value="NZ_PIUM01000009.1"/>
</dbReference>
<dbReference type="PROSITE" id="PS50977">
    <property type="entry name" value="HTH_TETR_2"/>
    <property type="match status" value="1"/>
</dbReference>
<evidence type="ECO:0000256" key="1">
    <source>
        <dbReference type="ARBA" id="ARBA00023015"/>
    </source>
</evidence>
<evidence type="ECO:0000256" key="2">
    <source>
        <dbReference type="ARBA" id="ARBA00023125"/>
    </source>
</evidence>
<name>A0A2N3PW52_9PROT</name>
<dbReference type="Pfam" id="PF16925">
    <property type="entry name" value="TetR_C_13"/>
    <property type="match status" value="1"/>
</dbReference>
<organism evidence="6 7">
    <name type="scientific">Telmatospirillum siberiense</name>
    <dbReference type="NCBI Taxonomy" id="382514"/>
    <lineage>
        <taxon>Bacteria</taxon>
        <taxon>Pseudomonadati</taxon>
        <taxon>Pseudomonadota</taxon>
        <taxon>Alphaproteobacteria</taxon>
        <taxon>Rhodospirillales</taxon>
        <taxon>Rhodospirillaceae</taxon>
        <taxon>Telmatospirillum</taxon>
    </lineage>
</organism>
<dbReference type="PANTHER" id="PTHR47506">
    <property type="entry name" value="TRANSCRIPTIONAL REGULATORY PROTEIN"/>
    <property type="match status" value="1"/>
</dbReference>
<evidence type="ECO:0000313" key="6">
    <source>
        <dbReference type="EMBL" id="PKU24643.1"/>
    </source>
</evidence>
<gene>
    <name evidence="6" type="ORF">CWS72_09850</name>
</gene>
<dbReference type="InterPro" id="IPR009057">
    <property type="entry name" value="Homeodomain-like_sf"/>
</dbReference>
<dbReference type="InterPro" id="IPR023772">
    <property type="entry name" value="DNA-bd_HTH_TetR-type_CS"/>
</dbReference>
<keyword evidence="3" id="KW-0804">Transcription</keyword>
<evidence type="ECO:0000256" key="4">
    <source>
        <dbReference type="PROSITE-ProRule" id="PRU00335"/>
    </source>
</evidence>
<feature type="domain" description="HTH tetR-type" evidence="5">
    <location>
        <begin position="16"/>
        <end position="76"/>
    </location>
</feature>
<dbReference type="SUPFAM" id="SSF48498">
    <property type="entry name" value="Tetracyclin repressor-like, C-terminal domain"/>
    <property type="match status" value="1"/>
</dbReference>
<reference evidence="7" key="1">
    <citation type="submission" date="2017-12" db="EMBL/GenBank/DDBJ databases">
        <title>Draft genome sequence of Telmatospirillum siberiense 26-4b1T, an acidotolerant peatland alphaproteobacterium potentially involved in sulfur cycling.</title>
        <authorList>
            <person name="Hausmann B."/>
            <person name="Pjevac P."/>
            <person name="Schreck K."/>
            <person name="Herbold C.W."/>
            <person name="Daims H."/>
            <person name="Wagner M."/>
            <person name="Pester M."/>
            <person name="Loy A."/>
        </authorList>
    </citation>
    <scope>NUCLEOTIDE SEQUENCE [LARGE SCALE GENOMIC DNA]</scope>
    <source>
        <strain evidence="7">26-4b1</strain>
    </source>
</reference>
<evidence type="ECO:0000256" key="3">
    <source>
        <dbReference type="ARBA" id="ARBA00023163"/>
    </source>
</evidence>
<proteinExistence type="predicted"/>
<feature type="DNA-binding region" description="H-T-H motif" evidence="4">
    <location>
        <begin position="39"/>
        <end position="58"/>
    </location>
</feature>